<dbReference type="Proteomes" id="UP000265520">
    <property type="component" value="Unassembled WGS sequence"/>
</dbReference>
<name>A0A392UFD1_9FABA</name>
<organism evidence="1 2">
    <name type="scientific">Trifolium medium</name>
    <dbReference type="NCBI Taxonomy" id="97028"/>
    <lineage>
        <taxon>Eukaryota</taxon>
        <taxon>Viridiplantae</taxon>
        <taxon>Streptophyta</taxon>
        <taxon>Embryophyta</taxon>
        <taxon>Tracheophyta</taxon>
        <taxon>Spermatophyta</taxon>
        <taxon>Magnoliopsida</taxon>
        <taxon>eudicotyledons</taxon>
        <taxon>Gunneridae</taxon>
        <taxon>Pentapetalae</taxon>
        <taxon>rosids</taxon>
        <taxon>fabids</taxon>
        <taxon>Fabales</taxon>
        <taxon>Fabaceae</taxon>
        <taxon>Papilionoideae</taxon>
        <taxon>50 kb inversion clade</taxon>
        <taxon>NPAAA clade</taxon>
        <taxon>Hologalegina</taxon>
        <taxon>IRL clade</taxon>
        <taxon>Trifolieae</taxon>
        <taxon>Trifolium</taxon>
    </lineage>
</organism>
<evidence type="ECO:0000313" key="1">
    <source>
        <dbReference type="EMBL" id="MCI71126.1"/>
    </source>
</evidence>
<sequence length="25" mass="2869">FDNMEGVISNAEEDFIIECSIDYSK</sequence>
<protein>
    <submittedName>
        <fullName evidence="1">Uncharacterized protein</fullName>
    </submittedName>
</protein>
<keyword evidence="2" id="KW-1185">Reference proteome</keyword>
<accession>A0A392UFD1</accession>
<proteinExistence type="predicted"/>
<reference evidence="1 2" key="1">
    <citation type="journal article" date="2018" name="Front. Plant Sci.">
        <title>Red Clover (Trifolium pratense) and Zigzag Clover (T. medium) - A Picture of Genomic Similarities and Differences.</title>
        <authorList>
            <person name="Dluhosova J."/>
            <person name="Istvanek J."/>
            <person name="Nedelnik J."/>
            <person name="Repkova J."/>
        </authorList>
    </citation>
    <scope>NUCLEOTIDE SEQUENCE [LARGE SCALE GENOMIC DNA]</scope>
    <source>
        <strain evidence="2">cv. 10/8</strain>
        <tissue evidence="1">Leaf</tissue>
    </source>
</reference>
<feature type="non-terminal residue" evidence="1">
    <location>
        <position position="1"/>
    </location>
</feature>
<comment type="caution">
    <text evidence="1">The sequence shown here is derived from an EMBL/GenBank/DDBJ whole genome shotgun (WGS) entry which is preliminary data.</text>
</comment>
<dbReference type="EMBL" id="LXQA010790075">
    <property type="protein sequence ID" value="MCI71126.1"/>
    <property type="molecule type" value="Genomic_DNA"/>
</dbReference>
<evidence type="ECO:0000313" key="2">
    <source>
        <dbReference type="Proteomes" id="UP000265520"/>
    </source>
</evidence>
<dbReference type="AlphaFoldDB" id="A0A392UFD1"/>